<dbReference type="OrthoDB" id="14666at2"/>
<name>A7GYY4_CAMC5</name>
<dbReference type="RefSeq" id="WP_009651473.1">
    <property type="nucleotide sequence ID" value="NC_009715.2"/>
</dbReference>
<keyword evidence="2" id="KW-1185">Reference proteome</keyword>
<evidence type="ECO:0000313" key="1">
    <source>
        <dbReference type="EMBL" id="EAU00297.1"/>
    </source>
</evidence>
<dbReference type="KEGG" id="ccv:CCV52592_1840"/>
<dbReference type="STRING" id="360105.CCV52592_1840"/>
<proteinExistence type="predicted"/>
<sequence>MNMFEGWQSFDAEGATVPFYKKNEGGISYIGFDSRPCVPPEPMVNAMVALKFADKNTKIIMVNHKYPVGLIPKIEPNFNIERENLDGEQVRLTFSLKDGASLDGFNFDKTCH</sequence>
<dbReference type="HOGENOM" id="CLU_171651_0_0_7"/>
<reference evidence="1" key="1">
    <citation type="submission" date="2016-07" db="EMBL/GenBank/DDBJ databases">
        <title>Comparative genomics of the Campylobacter concisus group.</title>
        <authorList>
            <person name="Miller W.G."/>
            <person name="Yee E."/>
            <person name="Chapman M.H."/>
            <person name="Huynh S."/>
            <person name="Bono J.L."/>
            <person name="On S.L.W."/>
            <person name="StLeger J."/>
            <person name="Foster G."/>
            <person name="Parker C.T."/>
        </authorList>
    </citation>
    <scope>NUCLEOTIDE SEQUENCE</scope>
    <source>
        <strain evidence="1">525.92</strain>
    </source>
</reference>
<gene>
    <name evidence="1" type="ORF">CCV52592_1840</name>
</gene>
<organism evidence="1 2">
    <name type="scientific">Campylobacter curvus (strain 525.92)</name>
    <dbReference type="NCBI Taxonomy" id="360105"/>
    <lineage>
        <taxon>Bacteria</taxon>
        <taxon>Pseudomonadati</taxon>
        <taxon>Campylobacterota</taxon>
        <taxon>Epsilonproteobacteria</taxon>
        <taxon>Campylobacterales</taxon>
        <taxon>Campylobacteraceae</taxon>
        <taxon>Campylobacter</taxon>
    </lineage>
</organism>
<accession>A7GYY4</accession>
<dbReference type="AlphaFoldDB" id="A7GYY4"/>
<evidence type="ECO:0000313" key="2">
    <source>
        <dbReference type="Proteomes" id="UP000006380"/>
    </source>
</evidence>
<dbReference type="Proteomes" id="UP000006380">
    <property type="component" value="Chromosome"/>
</dbReference>
<protein>
    <submittedName>
        <fullName evidence="1">Uncharacterized protein</fullName>
    </submittedName>
</protein>
<dbReference type="EMBL" id="CP000767">
    <property type="protein sequence ID" value="EAU00297.1"/>
    <property type="molecule type" value="Genomic_DNA"/>
</dbReference>